<dbReference type="GO" id="GO:0044281">
    <property type="term" value="P:small molecule metabolic process"/>
    <property type="evidence" value="ECO:0007669"/>
    <property type="project" value="UniProtKB-ARBA"/>
</dbReference>
<dbReference type="InterPro" id="IPR036663">
    <property type="entry name" value="Fumarylacetoacetase_C_sf"/>
</dbReference>
<comment type="caution">
    <text evidence="4">The sequence shown here is derived from an EMBL/GenBank/DDBJ whole genome shotgun (WGS) entry which is preliminary data.</text>
</comment>
<evidence type="ECO:0000313" key="4">
    <source>
        <dbReference type="EMBL" id="MCF2501236.1"/>
    </source>
</evidence>
<organism evidence="4 5">
    <name type="scientific">Dyadobacter chenhuakuii</name>
    <dbReference type="NCBI Taxonomy" id="2909339"/>
    <lineage>
        <taxon>Bacteria</taxon>
        <taxon>Pseudomonadati</taxon>
        <taxon>Bacteroidota</taxon>
        <taxon>Cytophagia</taxon>
        <taxon>Cytophagales</taxon>
        <taxon>Spirosomataceae</taxon>
        <taxon>Dyadobacter</taxon>
    </lineage>
</organism>
<dbReference type="RefSeq" id="WP_235179444.1">
    <property type="nucleotide sequence ID" value="NZ_JAKFFV010000018.1"/>
</dbReference>
<dbReference type="PANTHER" id="PTHR42796:SF4">
    <property type="entry name" value="FUMARYLACETOACETATE HYDROLASE DOMAIN-CONTAINING PROTEIN 2A"/>
    <property type="match status" value="1"/>
</dbReference>
<reference evidence="4" key="1">
    <citation type="submission" date="2022-01" db="EMBL/GenBank/DDBJ databases">
        <title>Novel species in genus Dyadobacter.</title>
        <authorList>
            <person name="Ma C."/>
        </authorList>
    </citation>
    <scope>NUCLEOTIDE SEQUENCE</scope>
    <source>
        <strain evidence="4">CY357</strain>
    </source>
</reference>
<comment type="similarity">
    <text evidence="1">Belongs to the FAH family.</text>
</comment>
<sequence length="408" mass="45283">MNKTLIGLAIGGLLGIFDIFPAHSRFLFASDTKDYMHLAEIAIDTAAQISVFEKAGKILKAPEDALTLARFDKGGQVHTLAVLEDDGETIKGIDLSAELGRYDQNSFDVIKGLEFDHIVELTHTSTRHVSLKYTDLLPSVGGDTHLAIGINYAEHGKETGQVRPFMFPKYVRTDPAVHELKYTKGWLLDHEVELGIVFPKAVCSAAELKGMMIGFLVVNDFTDRATLMRKMDSQNVASGKGFPDGKSKEGFLPTGPYMVVPRDWRAFVNELNLSLSVNGQQRQHGSAKDMVWDINKIIEESLSVKGEKKSYYQDKMVNLFEGSCIPANSIIITGTPAGVVFNAPSKGFIMGTVFKYIFTGGFFSSKMHPYILQQYLKEEMKNTRYLKPGDQVETTISYLGTIKTEINE</sequence>
<dbReference type="Proteomes" id="UP001139411">
    <property type="component" value="Unassembled WGS sequence"/>
</dbReference>
<evidence type="ECO:0000313" key="5">
    <source>
        <dbReference type="Proteomes" id="UP001139411"/>
    </source>
</evidence>
<keyword evidence="2" id="KW-0479">Metal-binding</keyword>
<dbReference type="Gene3D" id="3.90.850.10">
    <property type="entry name" value="Fumarylacetoacetase-like, C-terminal domain"/>
    <property type="match status" value="1"/>
</dbReference>
<dbReference type="GO" id="GO:0046872">
    <property type="term" value="F:metal ion binding"/>
    <property type="evidence" value="ECO:0007669"/>
    <property type="project" value="UniProtKB-KW"/>
</dbReference>
<dbReference type="PANTHER" id="PTHR42796">
    <property type="entry name" value="FUMARYLACETOACETATE HYDROLASE DOMAIN-CONTAINING PROTEIN 2A-RELATED"/>
    <property type="match status" value="1"/>
</dbReference>
<dbReference type="AlphaFoldDB" id="A0A9X1U369"/>
<protein>
    <submittedName>
        <fullName evidence="4">Fumarylacetoacetate hydrolase family protein</fullName>
    </submittedName>
</protein>
<evidence type="ECO:0000256" key="2">
    <source>
        <dbReference type="ARBA" id="ARBA00022723"/>
    </source>
</evidence>
<dbReference type="Pfam" id="PF01557">
    <property type="entry name" value="FAA_hydrolase"/>
    <property type="match status" value="1"/>
</dbReference>
<proteinExistence type="inferred from homology"/>
<dbReference type="EMBL" id="JAKFFV010000018">
    <property type="protein sequence ID" value="MCF2501236.1"/>
    <property type="molecule type" value="Genomic_DNA"/>
</dbReference>
<keyword evidence="4" id="KW-0378">Hydrolase</keyword>
<dbReference type="SUPFAM" id="SSF56529">
    <property type="entry name" value="FAH"/>
    <property type="match status" value="1"/>
</dbReference>
<evidence type="ECO:0000259" key="3">
    <source>
        <dbReference type="Pfam" id="PF01557"/>
    </source>
</evidence>
<accession>A0A9X1U369</accession>
<name>A0A9X1U369_9BACT</name>
<dbReference type="InterPro" id="IPR011234">
    <property type="entry name" value="Fumarylacetoacetase-like_C"/>
</dbReference>
<dbReference type="GO" id="GO:0016787">
    <property type="term" value="F:hydrolase activity"/>
    <property type="evidence" value="ECO:0007669"/>
    <property type="project" value="UniProtKB-KW"/>
</dbReference>
<feature type="domain" description="Fumarylacetoacetase-like C-terminal" evidence="3">
    <location>
        <begin position="146"/>
        <end position="406"/>
    </location>
</feature>
<evidence type="ECO:0000256" key="1">
    <source>
        <dbReference type="ARBA" id="ARBA00010211"/>
    </source>
</evidence>
<dbReference type="InterPro" id="IPR051121">
    <property type="entry name" value="FAH"/>
</dbReference>
<gene>
    <name evidence="4" type="ORF">L0661_23140</name>
</gene>